<organism evidence="1 2">
    <name type="scientific">Cylicocyclus nassatus</name>
    <name type="common">Nematode worm</name>
    <dbReference type="NCBI Taxonomy" id="53992"/>
    <lineage>
        <taxon>Eukaryota</taxon>
        <taxon>Metazoa</taxon>
        <taxon>Ecdysozoa</taxon>
        <taxon>Nematoda</taxon>
        <taxon>Chromadorea</taxon>
        <taxon>Rhabditida</taxon>
        <taxon>Rhabditina</taxon>
        <taxon>Rhabditomorpha</taxon>
        <taxon>Strongyloidea</taxon>
        <taxon>Strongylidae</taxon>
        <taxon>Cylicocyclus</taxon>
    </lineage>
</organism>
<reference evidence="1" key="1">
    <citation type="submission" date="2023-07" db="EMBL/GenBank/DDBJ databases">
        <authorList>
            <consortium name="CYATHOMIX"/>
        </authorList>
    </citation>
    <scope>NUCLEOTIDE SEQUENCE</scope>
    <source>
        <strain evidence="1">N/A</strain>
    </source>
</reference>
<protein>
    <submittedName>
        <fullName evidence="1">Uncharacterized protein</fullName>
    </submittedName>
</protein>
<gene>
    <name evidence="1" type="ORF">CYNAS_LOCUS2246</name>
</gene>
<keyword evidence="2" id="KW-1185">Reference proteome</keyword>
<name>A0AA36DPH7_CYLNA</name>
<sequence length="90" mass="10664">FQGDLVDIVINNYESSHARRYWREERGRDTAIEKRTLVMPVDKLFLRGSSRKEMIQTVSINGKEYPTKFFIELCRVTDFTVHHVNRASLF</sequence>
<dbReference type="AlphaFoldDB" id="A0AA36DPH7"/>
<feature type="non-terminal residue" evidence="1">
    <location>
        <position position="1"/>
    </location>
</feature>
<dbReference type="Proteomes" id="UP001176961">
    <property type="component" value="Unassembled WGS sequence"/>
</dbReference>
<evidence type="ECO:0000313" key="2">
    <source>
        <dbReference type="Proteomes" id="UP001176961"/>
    </source>
</evidence>
<dbReference type="EMBL" id="CATQJL010000001">
    <property type="protein sequence ID" value="CAJ0590263.1"/>
    <property type="molecule type" value="Genomic_DNA"/>
</dbReference>
<accession>A0AA36DPH7</accession>
<proteinExistence type="predicted"/>
<evidence type="ECO:0000313" key="1">
    <source>
        <dbReference type="EMBL" id="CAJ0590263.1"/>
    </source>
</evidence>
<feature type="non-terminal residue" evidence="1">
    <location>
        <position position="90"/>
    </location>
</feature>
<comment type="caution">
    <text evidence="1">The sequence shown here is derived from an EMBL/GenBank/DDBJ whole genome shotgun (WGS) entry which is preliminary data.</text>
</comment>